<dbReference type="PANTHER" id="PTHR46066:SF2">
    <property type="entry name" value="CHITINASE DOMAIN-CONTAINING PROTEIN 1"/>
    <property type="match status" value="1"/>
</dbReference>
<feature type="domain" description="GH18" evidence="3">
    <location>
        <begin position="263"/>
        <end position="582"/>
    </location>
</feature>
<dbReference type="Proteomes" id="UP000564644">
    <property type="component" value="Unassembled WGS sequence"/>
</dbReference>
<evidence type="ECO:0000259" key="3">
    <source>
        <dbReference type="PROSITE" id="PS51910"/>
    </source>
</evidence>
<dbReference type="PANTHER" id="PTHR46066">
    <property type="entry name" value="CHITINASE DOMAIN-CONTAINING PROTEIN 1 FAMILY MEMBER"/>
    <property type="match status" value="1"/>
</dbReference>
<organism evidence="4 5">
    <name type="scientific">Cohnella zeiphila</name>
    <dbReference type="NCBI Taxonomy" id="2761120"/>
    <lineage>
        <taxon>Bacteria</taxon>
        <taxon>Bacillati</taxon>
        <taxon>Bacillota</taxon>
        <taxon>Bacilli</taxon>
        <taxon>Bacillales</taxon>
        <taxon>Paenibacillaceae</taxon>
        <taxon>Cohnella</taxon>
    </lineage>
</organism>
<dbReference type="Gene3D" id="3.10.50.10">
    <property type="match status" value="1"/>
</dbReference>
<dbReference type="GO" id="GO:0005975">
    <property type="term" value="P:carbohydrate metabolic process"/>
    <property type="evidence" value="ECO:0007669"/>
    <property type="project" value="InterPro"/>
</dbReference>
<dbReference type="GO" id="GO:0008061">
    <property type="term" value="F:chitin binding"/>
    <property type="evidence" value="ECO:0007669"/>
    <property type="project" value="InterPro"/>
</dbReference>
<proteinExistence type="predicted"/>
<dbReference type="SUPFAM" id="SSF51445">
    <property type="entry name" value="(Trans)glycosidases"/>
    <property type="match status" value="1"/>
</dbReference>
<accession>A0A7X0VVC5</accession>
<dbReference type="PROSITE" id="PS51910">
    <property type="entry name" value="GH18_2"/>
    <property type="match status" value="1"/>
</dbReference>
<dbReference type="EMBL" id="JACJVO010000016">
    <property type="protein sequence ID" value="MBB6731841.1"/>
    <property type="molecule type" value="Genomic_DNA"/>
</dbReference>
<dbReference type="Pfam" id="PF07833">
    <property type="entry name" value="Cu_amine_oxidN1"/>
    <property type="match status" value="1"/>
</dbReference>
<dbReference type="InterPro" id="IPR036582">
    <property type="entry name" value="Mao_N_sf"/>
</dbReference>
<name>A0A7X0VVC5_9BACL</name>
<dbReference type="SUPFAM" id="SSF55383">
    <property type="entry name" value="Copper amine oxidase, domain N"/>
    <property type="match status" value="1"/>
</dbReference>
<dbReference type="InterPro" id="IPR011583">
    <property type="entry name" value="Chitinase_II/V-like_cat"/>
</dbReference>
<dbReference type="AlphaFoldDB" id="A0A7X0VVC5"/>
<dbReference type="SMART" id="SM00636">
    <property type="entry name" value="Glyco_18"/>
    <property type="match status" value="1"/>
</dbReference>
<evidence type="ECO:0000256" key="2">
    <source>
        <dbReference type="SAM" id="Phobius"/>
    </source>
</evidence>
<keyword evidence="4" id="KW-0378">Hydrolase</keyword>
<feature type="transmembrane region" description="Helical" evidence="2">
    <location>
        <begin position="21"/>
        <end position="39"/>
    </location>
</feature>
<dbReference type="InterPro" id="IPR012854">
    <property type="entry name" value="Cu_amine_oxidase-like_N"/>
</dbReference>
<dbReference type="InterPro" id="IPR029070">
    <property type="entry name" value="Chitinase_insertion_sf"/>
</dbReference>
<dbReference type="Pfam" id="PF00704">
    <property type="entry name" value="Glyco_hydro_18"/>
    <property type="match status" value="1"/>
</dbReference>
<keyword evidence="2" id="KW-0812">Transmembrane</keyword>
<keyword evidence="2" id="KW-0472">Membrane</keyword>
<gene>
    <name evidence="4" type="ORF">H7C18_13050</name>
</gene>
<feature type="region of interest" description="Disordered" evidence="1">
    <location>
        <begin position="178"/>
        <end position="201"/>
    </location>
</feature>
<dbReference type="Gene3D" id="3.20.20.80">
    <property type="entry name" value="Glycosidases"/>
    <property type="match status" value="1"/>
</dbReference>
<comment type="caution">
    <text evidence="4">The sequence shown here is derived from an EMBL/GenBank/DDBJ whole genome shotgun (WGS) entry which is preliminary data.</text>
</comment>
<dbReference type="InterPro" id="IPR001223">
    <property type="entry name" value="Glyco_hydro18_cat"/>
</dbReference>
<dbReference type="GO" id="GO:0016787">
    <property type="term" value="F:hydrolase activity"/>
    <property type="evidence" value="ECO:0007669"/>
    <property type="project" value="UniProtKB-KW"/>
</dbReference>
<evidence type="ECO:0000313" key="5">
    <source>
        <dbReference type="Proteomes" id="UP000564644"/>
    </source>
</evidence>
<evidence type="ECO:0000256" key="1">
    <source>
        <dbReference type="SAM" id="MobiDB-lite"/>
    </source>
</evidence>
<evidence type="ECO:0000313" key="4">
    <source>
        <dbReference type="EMBL" id="MBB6731841.1"/>
    </source>
</evidence>
<dbReference type="Gene3D" id="2.30.30.40">
    <property type="entry name" value="SH3 Domains"/>
    <property type="match status" value="1"/>
</dbReference>
<sequence>MDTMLMTGRHRPRPRRRKGPIFIFLLLFICSAAFVYLWWGQERPNTSHVTPEYRSEPHPIMLDGEWSKTSALGDGDGLLIPIEIAQKLLGDGVRYEAQSESIILTTESKVLHFKTGELDATLNRKPFELSFAAKKSESGDLFLPLAPLTQLYGIQADIGKDTGIVTLHQPKDMLQKAKVPGEAAGGKTEPLRSGPSKHDPIVQDVAPDAEVVIWGEEDGWYKAQTADGDIGYMAKSDLILDGVEQIPATTADEPFVSWKLTGRKINLTWEAVYSANPDTSKIGELTGVNVVAPTWFELQDGTGQFHSMADLSYTSWANKNGMQVWGVFSNGFEPSRTHTALANYDTRFKMIQQMLAYAKSFRLQGINLDFENVETADKDNLIQFVRELTPLAHEQNLVVSIDVTPKSNSEMWSLYLDRGRLAPVVDYMMLMAYDEHWAASPVAGSVASLSWTESSIKTLLTEDNVPKNKLILGMPLYTREWTEKPNAKGGVDVSSKTMSMTAVQKLIKEKNLTPKLSQDTGQHYVEFKENNATYKIWIEDATSIRERAELVKKYDLAGAGTWRRGFETSDIWGALDQTLQSHP</sequence>
<keyword evidence="2" id="KW-1133">Transmembrane helix</keyword>
<reference evidence="4 5" key="1">
    <citation type="submission" date="2020-08" db="EMBL/GenBank/DDBJ databases">
        <title>Cohnella phylogeny.</title>
        <authorList>
            <person name="Dunlap C."/>
        </authorList>
    </citation>
    <scope>NUCLEOTIDE SEQUENCE [LARGE SCALE GENOMIC DNA]</scope>
    <source>
        <strain evidence="4 5">CBP 2801</strain>
    </source>
</reference>
<keyword evidence="5" id="KW-1185">Reference proteome</keyword>
<protein>
    <submittedName>
        <fullName evidence="4">Glycosyl hydrolase</fullName>
    </submittedName>
</protein>
<dbReference type="InterPro" id="IPR017853">
    <property type="entry name" value="GH"/>
</dbReference>